<dbReference type="InterPro" id="IPR007450">
    <property type="entry name" value="BamE_dom"/>
</dbReference>
<sequence length="164" mass="18014">MHTAYCATICALLLSPCLAQATTVYRCEDRNGHTTYTLQGCPAEQEQYLEDVDNPTPGSGRPVPLAETGRTARAPAANPRKDEPIVVGEQQDGCGNRVTGSTRRTAMIKQRIRSGMTRADVESSLGTPDKISSHNGQMRYHYRDRRGNTRQVSFDEAGCVKGKR</sequence>
<accession>A0ABV3YUX8</accession>
<evidence type="ECO:0000259" key="4">
    <source>
        <dbReference type="Pfam" id="PF13511"/>
    </source>
</evidence>
<organism evidence="5 6">
    <name type="scientific">Pseudomonas zhanjiangensis</name>
    <dbReference type="NCBI Taxonomy" id="3239015"/>
    <lineage>
        <taxon>Bacteria</taxon>
        <taxon>Pseudomonadati</taxon>
        <taxon>Pseudomonadota</taxon>
        <taxon>Gammaproteobacteria</taxon>
        <taxon>Pseudomonadales</taxon>
        <taxon>Pseudomonadaceae</taxon>
        <taxon>Pseudomonas</taxon>
    </lineage>
</organism>
<dbReference type="Pfam" id="PF13511">
    <property type="entry name" value="DUF4124"/>
    <property type="match status" value="1"/>
</dbReference>
<evidence type="ECO:0000256" key="2">
    <source>
        <dbReference type="SAM" id="SignalP"/>
    </source>
</evidence>
<feature type="chain" id="PRO_5046357796" evidence="2">
    <location>
        <begin position="22"/>
        <end position="164"/>
    </location>
</feature>
<dbReference type="RefSeq" id="WP_369288093.1">
    <property type="nucleotide sequence ID" value="NZ_JBFTEG010000010.1"/>
</dbReference>
<protein>
    <submittedName>
        <fullName evidence="5">DUF4124 domain-containing protein</fullName>
    </submittedName>
</protein>
<feature type="domain" description="DUF4124" evidence="4">
    <location>
        <begin position="11"/>
        <end position="50"/>
    </location>
</feature>
<gene>
    <name evidence="5" type="ORF">AB5S05_13740</name>
</gene>
<dbReference type="Pfam" id="PF04355">
    <property type="entry name" value="BamE"/>
    <property type="match status" value="1"/>
</dbReference>
<reference evidence="5 6" key="1">
    <citation type="submission" date="2024-07" db="EMBL/GenBank/DDBJ databases">
        <authorList>
            <person name="Li M."/>
        </authorList>
    </citation>
    <scope>NUCLEOTIDE SEQUENCE [LARGE SCALE GENOMIC DNA]</scope>
    <source>
        <strain evidence="5 6">25A3E</strain>
    </source>
</reference>
<feature type="signal peptide" evidence="2">
    <location>
        <begin position="1"/>
        <end position="21"/>
    </location>
</feature>
<comment type="caution">
    <text evidence="5">The sequence shown here is derived from an EMBL/GenBank/DDBJ whole genome shotgun (WGS) entry which is preliminary data.</text>
</comment>
<keyword evidence="2" id="KW-0732">Signal</keyword>
<evidence type="ECO:0000259" key="3">
    <source>
        <dbReference type="Pfam" id="PF04355"/>
    </source>
</evidence>
<feature type="region of interest" description="Disordered" evidence="1">
    <location>
        <begin position="51"/>
        <end position="101"/>
    </location>
</feature>
<evidence type="ECO:0000313" key="5">
    <source>
        <dbReference type="EMBL" id="MEX6503127.1"/>
    </source>
</evidence>
<proteinExistence type="predicted"/>
<dbReference type="InterPro" id="IPR025392">
    <property type="entry name" value="DUF4124"/>
</dbReference>
<dbReference type="EMBL" id="JBFTEG010000010">
    <property type="protein sequence ID" value="MEX6503127.1"/>
    <property type="molecule type" value="Genomic_DNA"/>
</dbReference>
<dbReference type="Proteomes" id="UP001560296">
    <property type="component" value="Unassembled WGS sequence"/>
</dbReference>
<name>A0ABV3YUX8_9PSED</name>
<evidence type="ECO:0000313" key="6">
    <source>
        <dbReference type="Proteomes" id="UP001560296"/>
    </source>
</evidence>
<keyword evidence="6" id="KW-1185">Reference proteome</keyword>
<evidence type="ECO:0000256" key="1">
    <source>
        <dbReference type="SAM" id="MobiDB-lite"/>
    </source>
</evidence>
<feature type="domain" description="Outer membrane protein assembly factor BamE" evidence="3">
    <location>
        <begin position="110"/>
        <end position="162"/>
    </location>
</feature>